<protein>
    <submittedName>
        <fullName evidence="2">Uncharacterized protein</fullName>
    </submittedName>
</protein>
<dbReference type="Proteomes" id="UP000736787">
    <property type="component" value="Unassembled WGS sequence"/>
</dbReference>
<comment type="caution">
    <text evidence="2">The sequence shown here is derived from an EMBL/GenBank/DDBJ whole genome shotgun (WGS) entry which is preliminary data.</text>
</comment>
<feature type="compositionally biased region" description="Polar residues" evidence="1">
    <location>
        <begin position="40"/>
        <end position="54"/>
    </location>
</feature>
<organism evidence="2 3">
    <name type="scientific">Phytophthora cactorum</name>
    <dbReference type="NCBI Taxonomy" id="29920"/>
    <lineage>
        <taxon>Eukaryota</taxon>
        <taxon>Sar</taxon>
        <taxon>Stramenopiles</taxon>
        <taxon>Oomycota</taxon>
        <taxon>Peronosporomycetes</taxon>
        <taxon>Peronosporales</taxon>
        <taxon>Peronosporaceae</taxon>
        <taxon>Phytophthora</taxon>
    </lineage>
</organism>
<feature type="compositionally biased region" description="Basic residues" evidence="1">
    <location>
        <begin position="73"/>
        <end position="88"/>
    </location>
</feature>
<evidence type="ECO:0000256" key="1">
    <source>
        <dbReference type="SAM" id="MobiDB-lite"/>
    </source>
</evidence>
<feature type="region of interest" description="Disordered" evidence="1">
    <location>
        <begin position="33"/>
        <end position="88"/>
    </location>
</feature>
<gene>
    <name evidence="2" type="ORF">PC117_g18251</name>
</gene>
<name>A0A8T1C1H2_9STRA</name>
<reference evidence="2" key="1">
    <citation type="submission" date="2018-10" db="EMBL/GenBank/DDBJ databases">
        <title>Effector identification in a new, highly contiguous assembly of the strawberry crown rot pathogen Phytophthora cactorum.</title>
        <authorList>
            <person name="Armitage A.D."/>
            <person name="Nellist C.F."/>
            <person name="Bates H."/>
            <person name="Vickerstaff R.J."/>
            <person name="Harrison R.J."/>
        </authorList>
    </citation>
    <scope>NUCLEOTIDE SEQUENCE</scope>
    <source>
        <strain evidence="2">4040</strain>
    </source>
</reference>
<accession>A0A8T1C1H2</accession>
<sequence>MPSGLQRNTCHFRMHMLFQSEAAYRRRRSWMPRDGDEAAATTTVLTGRPSNSVRMSGPRRRGTSRSCKTSRTATKKQTTRTRWNKRHR</sequence>
<dbReference type="EMBL" id="RCMK01000725">
    <property type="protein sequence ID" value="KAG2914651.1"/>
    <property type="molecule type" value="Genomic_DNA"/>
</dbReference>
<proteinExistence type="predicted"/>
<evidence type="ECO:0000313" key="3">
    <source>
        <dbReference type="Proteomes" id="UP000736787"/>
    </source>
</evidence>
<evidence type="ECO:0000313" key="2">
    <source>
        <dbReference type="EMBL" id="KAG2914651.1"/>
    </source>
</evidence>
<dbReference type="AlphaFoldDB" id="A0A8T1C1H2"/>
<dbReference type="VEuPathDB" id="FungiDB:PC110_g15857"/>